<dbReference type="Pfam" id="PF18310">
    <property type="entry name" value="DUF5605"/>
    <property type="match status" value="1"/>
</dbReference>
<gene>
    <name evidence="3" type="ORF">AVDCRST_MAG93-6484</name>
</gene>
<feature type="domain" description="Apiosidase-like catalytic" evidence="1">
    <location>
        <begin position="2"/>
        <end position="275"/>
    </location>
</feature>
<dbReference type="PANTHER" id="PTHR37836:SF2">
    <property type="entry name" value="DUF4038 DOMAIN-CONTAINING PROTEIN"/>
    <property type="match status" value="1"/>
</dbReference>
<name>A0A6J4LTH0_9CHLR</name>
<dbReference type="AlphaFoldDB" id="A0A6J4LTH0"/>
<dbReference type="Gene3D" id="2.60.40.3950">
    <property type="match status" value="1"/>
</dbReference>
<dbReference type="Gene3D" id="3.20.20.80">
    <property type="entry name" value="Glycosidases"/>
    <property type="match status" value="1"/>
</dbReference>
<feature type="domain" description="DUF5605" evidence="2">
    <location>
        <begin position="325"/>
        <end position="390"/>
    </location>
</feature>
<evidence type="ECO:0000313" key="3">
    <source>
        <dbReference type="EMBL" id="CAA9337668.1"/>
    </source>
</evidence>
<proteinExistence type="predicted"/>
<dbReference type="EMBL" id="CADCTR010002188">
    <property type="protein sequence ID" value="CAA9337668.1"/>
    <property type="molecule type" value="Genomic_DNA"/>
</dbReference>
<organism evidence="3">
    <name type="scientific">uncultured Chloroflexia bacterium</name>
    <dbReference type="NCBI Taxonomy" id="1672391"/>
    <lineage>
        <taxon>Bacteria</taxon>
        <taxon>Bacillati</taxon>
        <taxon>Chloroflexota</taxon>
        <taxon>Chloroflexia</taxon>
        <taxon>environmental samples</taxon>
    </lineage>
</organism>
<dbReference type="PANTHER" id="PTHR37836">
    <property type="entry name" value="LMO1036 PROTEIN"/>
    <property type="match status" value="1"/>
</dbReference>
<protein>
    <submittedName>
        <fullName evidence="3">Uncharacterized protein</fullName>
    </submittedName>
</protein>
<reference evidence="3" key="1">
    <citation type="submission" date="2020-02" db="EMBL/GenBank/DDBJ databases">
        <authorList>
            <person name="Meier V. D."/>
        </authorList>
    </citation>
    <scope>NUCLEOTIDE SEQUENCE</scope>
    <source>
        <strain evidence="3">AVDCRST_MAG93</strain>
    </source>
</reference>
<feature type="non-terminal residue" evidence="3">
    <location>
        <position position="1"/>
    </location>
</feature>
<evidence type="ECO:0000259" key="2">
    <source>
        <dbReference type="Pfam" id="PF18310"/>
    </source>
</evidence>
<dbReference type="InterPro" id="IPR041239">
    <property type="entry name" value="DUF5605"/>
</dbReference>
<dbReference type="InterPro" id="IPR017853">
    <property type="entry name" value="GH"/>
</dbReference>
<dbReference type="InterPro" id="IPR025277">
    <property type="entry name" value="Apiosidase-like_cat_dom"/>
</dbReference>
<accession>A0A6J4LTH0</accession>
<sequence length="398" mass="46869">NTYHFAYADGTPYKQIGTTCYVWTHQGDELEEQTLATLRDAPFNKMRMCVFPKHYAFNENEPERYPFPVLARGSSTWSGSWKVDVQEGWRFDFDRFEPAFFQHFEGRVGDLLALGIEADVILFHPYDRWGFATMDASTDDRYLRYIVARLAAYRNVWWSMANEFDFMDAKATADWDRFFRIVQEHDPYQHLRSIHNGHVLYDHSKPWVTHQSIQRWDLEQVRAWREQHRKPVVIDECGYEGDIWQRWGNLSAQEMVHRFWTTTVYGGYAGHGETYLEEHDVLWWSKGGPLHGESPPRLHFLRSILQEGPQDGLDPVDGVVGMYSCFGRVHEYYLLYFGVHQPRRLMLTLPEGETYTADVVDTWEMTRTPLAEPVVRDAPIPLPGRPRQALILRRRQEP</sequence>
<dbReference type="Pfam" id="PF13204">
    <property type="entry name" value="Apiosidase"/>
    <property type="match status" value="1"/>
</dbReference>
<evidence type="ECO:0000259" key="1">
    <source>
        <dbReference type="Pfam" id="PF13204"/>
    </source>
</evidence>
<dbReference type="SUPFAM" id="SSF51445">
    <property type="entry name" value="(Trans)glycosidases"/>
    <property type="match status" value="1"/>
</dbReference>